<dbReference type="Gene3D" id="2.30.30.30">
    <property type="match status" value="1"/>
</dbReference>
<evidence type="ECO:0000259" key="11">
    <source>
        <dbReference type="SMART" id="SM00841"/>
    </source>
</evidence>
<comment type="similarity">
    <text evidence="3 8 10">Belongs to the elongation factor P family.</text>
</comment>
<evidence type="ECO:0000256" key="6">
    <source>
        <dbReference type="ARBA" id="ARBA00022917"/>
    </source>
</evidence>
<dbReference type="GO" id="GO:0003746">
    <property type="term" value="F:translation elongation factor activity"/>
    <property type="evidence" value="ECO:0007669"/>
    <property type="project" value="UniProtKB-UniRule"/>
</dbReference>
<evidence type="ECO:0000256" key="3">
    <source>
        <dbReference type="ARBA" id="ARBA00009479"/>
    </source>
</evidence>
<dbReference type="InterPro" id="IPR013185">
    <property type="entry name" value="Transl_elong_KOW-like"/>
</dbReference>
<dbReference type="SMART" id="SM00841">
    <property type="entry name" value="Elong-fact-P_C"/>
    <property type="match status" value="1"/>
</dbReference>
<comment type="pathway">
    <text evidence="2 8">Protein biosynthesis; polypeptide chain elongation.</text>
</comment>
<evidence type="ECO:0000256" key="2">
    <source>
        <dbReference type="ARBA" id="ARBA00004815"/>
    </source>
</evidence>
<dbReference type="FunFam" id="2.40.50.140:FF:000009">
    <property type="entry name" value="Elongation factor P"/>
    <property type="match status" value="1"/>
</dbReference>
<dbReference type="Pfam" id="PF01132">
    <property type="entry name" value="EFP"/>
    <property type="match status" value="1"/>
</dbReference>
<dbReference type="InterPro" id="IPR011768">
    <property type="entry name" value="Transl_elongation_fac_P"/>
</dbReference>
<evidence type="ECO:0000313" key="14">
    <source>
        <dbReference type="Proteomes" id="UP000030643"/>
    </source>
</evidence>
<evidence type="ECO:0000256" key="4">
    <source>
        <dbReference type="ARBA" id="ARBA00022490"/>
    </source>
</evidence>
<evidence type="ECO:0000256" key="7">
    <source>
        <dbReference type="ARBA" id="ARBA00025469"/>
    </source>
</evidence>
<dbReference type="PANTHER" id="PTHR30053:SF12">
    <property type="entry name" value="ELONGATION FACTOR P (EF-P) FAMILY PROTEIN"/>
    <property type="match status" value="1"/>
</dbReference>
<dbReference type="eggNOG" id="COG0231">
    <property type="taxonomic scope" value="Bacteria"/>
</dbReference>
<dbReference type="AlphaFoldDB" id="A0A069CVH4"/>
<evidence type="ECO:0000256" key="1">
    <source>
        <dbReference type="ARBA" id="ARBA00004496"/>
    </source>
</evidence>
<dbReference type="InterPro" id="IPR008991">
    <property type="entry name" value="Translation_prot_SH3-like_sf"/>
</dbReference>
<dbReference type="CDD" id="cd04470">
    <property type="entry name" value="S1_EF-P_repeat_1"/>
    <property type="match status" value="1"/>
</dbReference>
<dbReference type="InterPro" id="IPR014722">
    <property type="entry name" value="Rib_uL2_dom2"/>
</dbReference>
<dbReference type="GO" id="GO:0043043">
    <property type="term" value="P:peptide biosynthetic process"/>
    <property type="evidence" value="ECO:0007669"/>
    <property type="project" value="InterPro"/>
</dbReference>
<dbReference type="UniPathway" id="UPA00345"/>
<dbReference type="InterPro" id="IPR001059">
    <property type="entry name" value="Transl_elong_P/YeiP_cen"/>
</dbReference>
<keyword evidence="14" id="KW-1185">Reference proteome</keyword>
<organism evidence="13 14">
    <name type="scientific">Weissella oryzae (strain DSM 25784 / JCM 18191 / LMG 30913 / SG25)</name>
    <dbReference type="NCBI Taxonomy" id="1329250"/>
    <lineage>
        <taxon>Bacteria</taxon>
        <taxon>Bacillati</taxon>
        <taxon>Bacillota</taxon>
        <taxon>Bacilli</taxon>
        <taxon>Lactobacillales</taxon>
        <taxon>Lactobacillaceae</taxon>
        <taxon>Weissella</taxon>
    </lineage>
</organism>
<dbReference type="HAMAP" id="MF_00141">
    <property type="entry name" value="EF_P"/>
    <property type="match status" value="1"/>
</dbReference>
<evidence type="ECO:0000256" key="5">
    <source>
        <dbReference type="ARBA" id="ARBA00022768"/>
    </source>
</evidence>
<dbReference type="PIRSF" id="PIRSF005901">
    <property type="entry name" value="EF-P"/>
    <property type="match status" value="1"/>
</dbReference>
<dbReference type="PANTHER" id="PTHR30053">
    <property type="entry name" value="ELONGATION FACTOR P"/>
    <property type="match status" value="1"/>
</dbReference>
<dbReference type="SUPFAM" id="SSF50249">
    <property type="entry name" value="Nucleic acid-binding proteins"/>
    <property type="match status" value="2"/>
</dbReference>
<dbReference type="PROSITE" id="PS01275">
    <property type="entry name" value="EFP"/>
    <property type="match status" value="1"/>
</dbReference>
<dbReference type="Proteomes" id="UP000030643">
    <property type="component" value="Unassembled WGS sequence"/>
</dbReference>
<comment type="subcellular location">
    <subcellularLocation>
        <location evidence="1 8">Cytoplasm</location>
    </subcellularLocation>
</comment>
<keyword evidence="6 8" id="KW-0648">Protein biosynthesis</keyword>
<comment type="function">
    <text evidence="7 8">Involved in peptide bond synthesis. Stimulates efficient translation and peptide-bond synthesis on native or reconstituted 70S ribosomes in vitro. Probably functions indirectly by altering the affinity of the ribosome for aminoacyl-tRNA, thus increasing their reactivity as acceptors for peptidyl transferase.</text>
</comment>
<dbReference type="InterPro" id="IPR020599">
    <property type="entry name" value="Transl_elong_fac_P/YeiP"/>
</dbReference>
<accession>A0A069CVH4</accession>
<feature type="domain" description="Elongation factor P C-terminal" evidence="11">
    <location>
        <begin position="131"/>
        <end position="187"/>
    </location>
</feature>
<dbReference type="CDD" id="cd05794">
    <property type="entry name" value="S1_EF-P_repeat_2"/>
    <property type="match status" value="1"/>
</dbReference>
<evidence type="ECO:0000259" key="12">
    <source>
        <dbReference type="SMART" id="SM01185"/>
    </source>
</evidence>
<feature type="domain" description="Translation elongation factor P/YeiP central" evidence="12">
    <location>
        <begin position="69"/>
        <end position="123"/>
    </location>
</feature>
<dbReference type="SUPFAM" id="SSF50104">
    <property type="entry name" value="Translation proteins SH3-like domain"/>
    <property type="match status" value="1"/>
</dbReference>
<dbReference type="NCBIfam" id="TIGR00038">
    <property type="entry name" value="efp"/>
    <property type="match status" value="1"/>
</dbReference>
<evidence type="ECO:0000256" key="8">
    <source>
        <dbReference type="HAMAP-Rule" id="MF_00141"/>
    </source>
</evidence>
<dbReference type="Pfam" id="PF08207">
    <property type="entry name" value="EFP_N"/>
    <property type="match status" value="1"/>
</dbReference>
<dbReference type="FunFam" id="2.40.50.140:FF:000004">
    <property type="entry name" value="Elongation factor P"/>
    <property type="match status" value="1"/>
</dbReference>
<dbReference type="Gene3D" id="2.40.50.140">
    <property type="entry name" value="Nucleic acid-binding proteins"/>
    <property type="match status" value="2"/>
</dbReference>
<dbReference type="Pfam" id="PF09285">
    <property type="entry name" value="Elong-fact-P_C"/>
    <property type="match status" value="1"/>
</dbReference>
<dbReference type="STRING" id="1329250.WOSG25_100500"/>
<dbReference type="OrthoDB" id="9801844at2"/>
<dbReference type="InterPro" id="IPR012340">
    <property type="entry name" value="NA-bd_OB-fold"/>
</dbReference>
<keyword evidence="5 8" id="KW-0251">Elongation factor</keyword>
<dbReference type="SMART" id="SM01185">
    <property type="entry name" value="EFP"/>
    <property type="match status" value="1"/>
</dbReference>
<dbReference type="RefSeq" id="WP_027699458.1">
    <property type="nucleotide sequence ID" value="NZ_DF820493.1"/>
</dbReference>
<dbReference type="InterPro" id="IPR015365">
    <property type="entry name" value="Elong-fact-P_C"/>
</dbReference>
<dbReference type="FunFam" id="2.30.30.30:FF:000003">
    <property type="entry name" value="Elongation factor P"/>
    <property type="match status" value="1"/>
</dbReference>
<evidence type="ECO:0000313" key="13">
    <source>
        <dbReference type="EMBL" id="GAK31484.1"/>
    </source>
</evidence>
<reference evidence="14" key="1">
    <citation type="journal article" date="2014" name="Genome Announc.">
        <title>Draft genome sequence of Weissella oryzae SG25T, isolated from fermented rice grains.</title>
        <authorList>
            <person name="Tanizawa Y."/>
            <person name="Fujisawa T."/>
            <person name="Mochizuki T."/>
            <person name="Kaminuma E."/>
            <person name="Suzuki Y."/>
            <person name="Nakamura Y."/>
            <person name="Tohno M."/>
        </authorList>
    </citation>
    <scope>NUCLEOTIDE SEQUENCE [LARGE SCALE GENOMIC DNA]</scope>
    <source>
        <strain evidence="14">DSM 25784 / JCM 18191 / LMG 30913 / SG25</strain>
    </source>
</reference>
<name>A0A069CVH4_WEIOS</name>
<evidence type="ECO:0000256" key="9">
    <source>
        <dbReference type="NCBIfam" id="TIGR00038"/>
    </source>
</evidence>
<sequence length="188" mass="20509">MATIGMNDLKTGLTILYNQSIWRVLEFQHVKPGKGAAFVRSKLKNLRTGAVNEITFRPGDKFETANIAQTTMQYLYEDAGNHVFMDTETYDQVEIPGDKIQGALKFLLENMEVKITTYEGEILDVEVPKTVTLTVTETQPGIKGATANGGGKPATMETGLVVTVPDFINAGDKLIINTDDGGSYTSRA</sequence>
<evidence type="ECO:0000256" key="10">
    <source>
        <dbReference type="RuleBase" id="RU004389"/>
    </source>
</evidence>
<gene>
    <name evidence="8 13" type="primary">efp</name>
    <name evidence="13" type="ORF">WOSG25_100500</name>
</gene>
<dbReference type="GO" id="GO:0005829">
    <property type="term" value="C:cytosol"/>
    <property type="evidence" value="ECO:0007669"/>
    <property type="project" value="UniProtKB-ARBA"/>
</dbReference>
<dbReference type="EMBL" id="DF820493">
    <property type="protein sequence ID" value="GAK31484.1"/>
    <property type="molecule type" value="Genomic_DNA"/>
</dbReference>
<keyword evidence="4 8" id="KW-0963">Cytoplasm</keyword>
<protein>
    <recommendedName>
        <fullName evidence="8 9">Elongation factor P</fullName>
        <shortName evidence="8">EF-P</shortName>
    </recommendedName>
</protein>
<dbReference type="NCBIfam" id="NF001810">
    <property type="entry name" value="PRK00529.1"/>
    <property type="match status" value="1"/>
</dbReference>
<proteinExistence type="inferred from homology"/>
<dbReference type="InterPro" id="IPR013852">
    <property type="entry name" value="Transl_elong_P/YeiP_CS"/>
</dbReference>